<name>A0A6A5X3H6_9PLEO</name>
<organism evidence="2 3">
    <name type="scientific">Amniculicola lignicola CBS 123094</name>
    <dbReference type="NCBI Taxonomy" id="1392246"/>
    <lineage>
        <taxon>Eukaryota</taxon>
        <taxon>Fungi</taxon>
        <taxon>Dikarya</taxon>
        <taxon>Ascomycota</taxon>
        <taxon>Pezizomycotina</taxon>
        <taxon>Dothideomycetes</taxon>
        <taxon>Pleosporomycetidae</taxon>
        <taxon>Pleosporales</taxon>
        <taxon>Amniculicolaceae</taxon>
        <taxon>Amniculicola</taxon>
    </lineage>
</organism>
<accession>A0A6A5X3H6</accession>
<protein>
    <submittedName>
        <fullName evidence="2">Uncharacterized protein</fullName>
    </submittedName>
</protein>
<feature type="region of interest" description="Disordered" evidence="1">
    <location>
        <begin position="174"/>
        <end position="198"/>
    </location>
</feature>
<evidence type="ECO:0000313" key="2">
    <source>
        <dbReference type="EMBL" id="KAF2007431.1"/>
    </source>
</evidence>
<dbReference type="AlphaFoldDB" id="A0A6A5X3H6"/>
<evidence type="ECO:0000313" key="3">
    <source>
        <dbReference type="Proteomes" id="UP000799779"/>
    </source>
</evidence>
<sequence length="198" mass="23091">MADMAISYSAADCARWLSLIFIYGNTRELPTTLILSAAYRLSEFSINYAILQEVRQRIPNIITSVQDEMLARDFDRIAITVRDLDQKRREGSQGWLDKAIISANDLLKDVTGLNQNLPSILMIDANDRERHRHIEDADMESRRQWYNAMQNWRQEQSRWRQDYERWHSEKLASLSPGWARSSDDIESVQDPRHSSSSS</sequence>
<dbReference type="Proteomes" id="UP000799779">
    <property type="component" value="Unassembled WGS sequence"/>
</dbReference>
<gene>
    <name evidence="2" type="ORF">P154DRAFT_558670</name>
</gene>
<feature type="compositionally biased region" description="Basic and acidic residues" evidence="1">
    <location>
        <begin position="189"/>
        <end position="198"/>
    </location>
</feature>
<reference evidence="2" key="1">
    <citation type="journal article" date="2020" name="Stud. Mycol.">
        <title>101 Dothideomycetes genomes: a test case for predicting lifestyles and emergence of pathogens.</title>
        <authorList>
            <person name="Haridas S."/>
            <person name="Albert R."/>
            <person name="Binder M."/>
            <person name="Bloem J."/>
            <person name="Labutti K."/>
            <person name="Salamov A."/>
            <person name="Andreopoulos B."/>
            <person name="Baker S."/>
            <person name="Barry K."/>
            <person name="Bills G."/>
            <person name="Bluhm B."/>
            <person name="Cannon C."/>
            <person name="Castanera R."/>
            <person name="Culley D."/>
            <person name="Daum C."/>
            <person name="Ezra D."/>
            <person name="Gonzalez J."/>
            <person name="Henrissat B."/>
            <person name="Kuo A."/>
            <person name="Liang C."/>
            <person name="Lipzen A."/>
            <person name="Lutzoni F."/>
            <person name="Magnuson J."/>
            <person name="Mondo S."/>
            <person name="Nolan M."/>
            <person name="Ohm R."/>
            <person name="Pangilinan J."/>
            <person name="Park H.-J."/>
            <person name="Ramirez L."/>
            <person name="Alfaro M."/>
            <person name="Sun H."/>
            <person name="Tritt A."/>
            <person name="Yoshinaga Y."/>
            <person name="Zwiers L.-H."/>
            <person name="Turgeon B."/>
            <person name="Goodwin S."/>
            <person name="Spatafora J."/>
            <person name="Crous P."/>
            <person name="Grigoriev I."/>
        </authorList>
    </citation>
    <scope>NUCLEOTIDE SEQUENCE</scope>
    <source>
        <strain evidence="2">CBS 123094</strain>
    </source>
</reference>
<dbReference type="EMBL" id="ML977557">
    <property type="protein sequence ID" value="KAF2007431.1"/>
    <property type="molecule type" value="Genomic_DNA"/>
</dbReference>
<keyword evidence="3" id="KW-1185">Reference proteome</keyword>
<proteinExistence type="predicted"/>
<evidence type="ECO:0000256" key="1">
    <source>
        <dbReference type="SAM" id="MobiDB-lite"/>
    </source>
</evidence>